<dbReference type="Proteomes" id="UP000287601">
    <property type="component" value="Chromosome"/>
</dbReference>
<proteinExistence type="predicted"/>
<organism evidence="1 2">
    <name type="scientific">Aminipila luticellarii</name>
    <dbReference type="NCBI Taxonomy" id="2507160"/>
    <lineage>
        <taxon>Bacteria</taxon>
        <taxon>Bacillati</taxon>
        <taxon>Bacillota</taxon>
        <taxon>Clostridia</taxon>
        <taxon>Peptostreptococcales</taxon>
        <taxon>Anaerovoracaceae</taxon>
        <taxon>Aminipila</taxon>
    </lineage>
</organism>
<evidence type="ECO:0000313" key="2">
    <source>
        <dbReference type="Proteomes" id="UP000287601"/>
    </source>
</evidence>
<dbReference type="KEGG" id="amij:EQM06_11190"/>
<dbReference type="OrthoDB" id="1854169at2"/>
<sequence length="156" mass="18217">MAYERIEAPKGSVYHYTKTDRLEAILKDGRIRRFGDRECWFCTSLADTLRLMEMTVMQEGHPYVDVQGFWRKYPAFVPEDYVILQLEPRYQNGDWVRWNQELPPGCSAELLAQAKEFSALKKGFRGDLKFYQNPQVLAVAPLLEEQTPGMDMTMQL</sequence>
<reference evidence="1 2" key="1">
    <citation type="submission" date="2019-01" db="EMBL/GenBank/DDBJ databases">
        <title>Draft genomes of a novel of Aminipila strains.</title>
        <authorList>
            <person name="Ma S."/>
        </authorList>
    </citation>
    <scope>NUCLEOTIDE SEQUENCE [LARGE SCALE GENOMIC DNA]</scope>
    <source>
        <strain evidence="2">JN-39</strain>
    </source>
</reference>
<protein>
    <submittedName>
        <fullName evidence="1">Uncharacterized protein</fullName>
    </submittedName>
</protein>
<dbReference type="EMBL" id="CP035281">
    <property type="protein sequence ID" value="QAT43741.1"/>
    <property type="molecule type" value="Genomic_DNA"/>
</dbReference>
<dbReference type="AlphaFoldDB" id="A0A410PXR2"/>
<evidence type="ECO:0000313" key="1">
    <source>
        <dbReference type="EMBL" id="QAT43741.1"/>
    </source>
</evidence>
<accession>A0A410PXR2</accession>
<keyword evidence="2" id="KW-1185">Reference proteome</keyword>
<gene>
    <name evidence="1" type="ORF">EQM06_11190</name>
</gene>
<name>A0A410PXR2_9FIRM</name>
<dbReference type="RefSeq" id="WP_018214009.1">
    <property type="nucleotide sequence ID" value="NZ_CP035281.1"/>
</dbReference>